<dbReference type="Pfam" id="PF00732">
    <property type="entry name" value="GMC_oxred_N"/>
    <property type="match status" value="2"/>
</dbReference>
<dbReference type="PROSITE" id="PS00623">
    <property type="entry name" value="GMC_OXRED_1"/>
    <property type="match status" value="1"/>
</dbReference>
<protein>
    <recommendedName>
        <fullName evidence="5 6">Glucose-methanol-choline oxidoreductase N-terminal domain-containing protein</fullName>
    </recommendedName>
</protein>
<comment type="cofactor">
    <cofactor evidence="1">
        <name>FAD</name>
        <dbReference type="ChEBI" id="CHEBI:57692"/>
    </cofactor>
</comment>
<dbReference type="PANTHER" id="PTHR11552:SF147">
    <property type="entry name" value="CHOLINE DEHYDROGENASE, MITOCHONDRIAL"/>
    <property type="match status" value="1"/>
</dbReference>
<evidence type="ECO:0000313" key="7">
    <source>
        <dbReference type="EMBL" id="CAG7730947.1"/>
    </source>
</evidence>
<dbReference type="InterPro" id="IPR007867">
    <property type="entry name" value="GMC_OxRtase_C"/>
</dbReference>
<feature type="domain" description="Glucose-methanol-choline oxidoreductase N-terminal" evidence="6">
    <location>
        <begin position="129"/>
        <end position="143"/>
    </location>
</feature>
<comment type="similarity">
    <text evidence="4">Belongs to the GMC oxidoreductase family.</text>
</comment>
<evidence type="ECO:0000256" key="3">
    <source>
        <dbReference type="ARBA" id="ARBA00022827"/>
    </source>
</evidence>
<feature type="domain" description="Glucose-methanol-choline oxidoreductase N-terminal" evidence="6">
    <location>
        <begin position="737"/>
        <end position="751"/>
    </location>
</feature>
<organism evidence="7 8">
    <name type="scientific">Allacma fusca</name>
    <dbReference type="NCBI Taxonomy" id="39272"/>
    <lineage>
        <taxon>Eukaryota</taxon>
        <taxon>Metazoa</taxon>
        <taxon>Ecdysozoa</taxon>
        <taxon>Arthropoda</taxon>
        <taxon>Hexapoda</taxon>
        <taxon>Collembola</taxon>
        <taxon>Symphypleona</taxon>
        <taxon>Sminthuridae</taxon>
        <taxon>Allacma</taxon>
    </lineage>
</organism>
<dbReference type="InterPro" id="IPR012132">
    <property type="entry name" value="GMC_OxRdtase"/>
</dbReference>
<name>A0A8J2K2N1_9HEXA</name>
<accession>A0A8J2K2N1</accession>
<proteinExistence type="inferred from homology"/>
<dbReference type="Pfam" id="PF05199">
    <property type="entry name" value="GMC_oxred_C"/>
    <property type="match status" value="2"/>
</dbReference>
<dbReference type="PANTHER" id="PTHR11552">
    <property type="entry name" value="GLUCOSE-METHANOL-CHOLINE GMC OXIDOREDUCTASE"/>
    <property type="match status" value="1"/>
</dbReference>
<evidence type="ECO:0000259" key="5">
    <source>
        <dbReference type="PROSITE" id="PS00623"/>
    </source>
</evidence>
<feature type="non-terminal residue" evidence="7">
    <location>
        <position position="1"/>
    </location>
</feature>
<evidence type="ECO:0000313" key="8">
    <source>
        <dbReference type="Proteomes" id="UP000708208"/>
    </source>
</evidence>
<keyword evidence="8" id="KW-1185">Reference proteome</keyword>
<keyword evidence="3 4" id="KW-0274">FAD</keyword>
<keyword evidence="2 4" id="KW-0285">Flavoprotein</keyword>
<dbReference type="InterPro" id="IPR000172">
    <property type="entry name" value="GMC_OxRdtase_N"/>
</dbReference>
<dbReference type="Proteomes" id="UP000708208">
    <property type="component" value="Unassembled WGS sequence"/>
</dbReference>
<evidence type="ECO:0000256" key="2">
    <source>
        <dbReference type="ARBA" id="ARBA00022630"/>
    </source>
</evidence>
<evidence type="ECO:0000259" key="6">
    <source>
        <dbReference type="PROSITE" id="PS00624"/>
    </source>
</evidence>
<evidence type="ECO:0000256" key="4">
    <source>
        <dbReference type="RuleBase" id="RU003968"/>
    </source>
</evidence>
<dbReference type="EMBL" id="CAJVCH010203232">
    <property type="protein sequence ID" value="CAG7730947.1"/>
    <property type="molecule type" value="Genomic_DNA"/>
</dbReference>
<gene>
    <name evidence="7" type="ORF">AFUS01_LOCUS19560</name>
</gene>
<dbReference type="GO" id="GO:0016614">
    <property type="term" value="F:oxidoreductase activity, acting on CH-OH group of donors"/>
    <property type="evidence" value="ECO:0007669"/>
    <property type="project" value="InterPro"/>
</dbReference>
<dbReference type="AlphaFoldDB" id="A0A8J2K2N1"/>
<dbReference type="GO" id="GO:0050660">
    <property type="term" value="F:flavin adenine dinucleotide binding"/>
    <property type="evidence" value="ECO:0007669"/>
    <property type="project" value="InterPro"/>
</dbReference>
<dbReference type="PROSITE" id="PS00624">
    <property type="entry name" value="GMC_OXRED_2"/>
    <property type="match status" value="2"/>
</dbReference>
<reference evidence="7" key="1">
    <citation type="submission" date="2021-06" db="EMBL/GenBank/DDBJ databases">
        <authorList>
            <person name="Hodson N. C."/>
            <person name="Mongue J. A."/>
            <person name="Jaron S. K."/>
        </authorList>
    </citation>
    <scope>NUCLEOTIDE SEQUENCE</scope>
</reference>
<sequence length="1026" mass="115346">GTKTLTLLGKHYEESPYGFLSVESTRWNTFAKEFIEAGKELGYPEIDANGPQTQGFGPLEVTQRNGERYGTYAAIIKDLYLRDSVKILTYSQVTKIKLNKSGRAVGIYYHRHGKRKYAMADKEIIISAGAVDSPKLLMLSGIGPKTHLESVDIKTKVDLPVGQNLEDHLVAGLVPFTVESSGVFASLDKVFGPAFVKEYHQNRRGPLTVAAGLVAQGFLCSENIFKENYTKCEWPDIQIYFAPLSYFRLMNTMLSRAVNIDYDLLNVVNPPTEKEGFHFLISVVRPNSKGELTLREKDPFALPLINPRYLEDPKDLNIMLQGFKLMMKMAENTTVFQDLGTKYIGSPVPGCAHLKFRSDDYWKCYIQHFSVTMWHPTGTCKMGRDASDKTAVVDSRLRVLHTRGMCKDYYKLPLYCKKYSGVPVSGRMGCQETPSSPYKEQHSKTVDAAAQDPAIFVECDESMGASEYLSSLWEEEPPDLYDFIIVGAGSSGATIAERLSKNYRVLLVEAGGHPFFFSSIPAIALDFTHFPQWDWMHRTVPQKNAAMGMKNKISNWPRGKVLGGSSTLNFMLYLRGHPKDYDNWAKITNDSEWNYENVLPYFKKSLKYYSGNYKSNKKHYEESPYGFLSVEAPEFKVFQSEFIAAGKELGYPEIDANGPQTEGFGPLEVTEKNGARYGTYAAIIKGLFKRENVRILTYSQVTKVKLDDSGRAVGIHYHRFGKRKYARAAKEIIISGGTVDSPKLLMLSGIGPKSHLESVGIKPKIDLPVGKNLEDHFVTSVEPFMTETKGVFIKLDEQVDTVVQEYISNGTGVLSIAFGLVAQGFLCSESIRNNSIKCDWPDIQIYLSPISYFSLSNKIMTRASNFEPEILSSINPETEKEGFHFLVSLVRPHSKGEITLKDKDPFSLPLINPNYLEDPKDLDILLQGLKEVLRLCENTTVFQKIGTKFSGTPLPGYKDAVVDSRLRVLHTRGLRVADASIMPVMVLEFQIFLQHQVVNPVLKKNVAVSTDFKTQIEDCEKTDNYR</sequence>
<comment type="caution">
    <text evidence="7">The sequence shown here is derived from an EMBL/GenBank/DDBJ whole genome shotgun (WGS) entry which is preliminary data.</text>
</comment>
<dbReference type="OrthoDB" id="269227at2759"/>
<evidence type="ECO:0000256" key="1">
    <source>
        <dbReference type="ARBA" id="ARBA00001974"/>
    </source>
</evidence>
<feature type="domain" description="Glucose-methanol-choline oxidoreductase N-terminal" evidence="5">
    <location>
        <begin position="559"/>
        <end position="582"/>
    </location>
</feature>